<keyword evidence="4" id="KW-0326">Glycosidase</keyword>
<dbReference type="Pfam" id="PF07748">
    <property type="entry name" value="Glyco_hydro_38C"/>
    <property type="match status" value="1"/>
</dbReference>
<keyword evidence="2" id="KW-0479">Metal-binding</keyword>
<dbReference type="SUPFAM" id="SSF74650">
    <property type="entry name" value="Galactose mutarotase-like"/>
    <property type="match status" value="1"/>
</dbReference>
<dbReference type="AlphaFoldDB" id="A0A7L9FGG7"/>
<dbReference type="Pfam" id="PF17677">
    <property type="entry name" value="Glyco_hydro38C2"/>
    <property type="match status" value="1"/>
</dbReference>
<protein>
    <submittedName>
        <fullName evidence="7">Alpha-mannosidase</fullName>
    </submittedName>
</protein>
<dbReference type="SUPFAM" id="SSF88713">
    <property type="entry name" value="Glycoside hydrolase/deacetylase"/>
    <property type="match status" value="1"/>
</dbReference>
<sequence length="1029" mass="114271">MSLNIPEIERRFFDLLASTILDFSELARWMHEGLEVALPFTRTVSPASELAFETRASLGEGPGAWLLRLDITGNGELYVDGELYQAVDEYHRLAKLPPGLHALRVVATPRRLFGESPWVFGFIGAGVASVLWEEFTTLLAVIDLVQLAQTDATVREVLSRAASKITVSPSQLQVYAASVMLYGFTLQERNPELRALRWDYAYNSSVYGPAVSRGLVPDTPRPDPEAVRRELEAVLEELEPLFAAEKPEGEVFLFGHAHIDTAWLWPFSETKRKVRRTFSTVVRLAEMGYKFTYVQSGAQNYSWLEELDPGLFSKVRRLVEEGLWLPVGGMWVESDTQLLTGESLARQFLYGQRYFLEKFGKKCRIGWLPDSFGFSAQLPQLLRKSGLEVFVTHKVMWNDTNEFPYHAFVWRALDGSEVIPHILVQTYSGVLTAEKLRALWSRYKQKDVFPVAVHAYGFGDGGGGPTFTMLERVKLLEKLSLVPRLAAAPGEDEYVGKLMESRDKLPVWTGEIYNEFHRGVYTTNLRVKQLMAMAENEAVWADFLAAVSLLHGFGGARRFSEEWKVILRNQFHDVLPGSSCYEAYQESYRELEEAIKSLEDASQEALARIVEHVSAPEGSIVLFNRLSWPVVLPVEIPSCAYASPSLVACQEAESRAIAVVKLPPLGYTTLYPAPGGTVFGEARAYESGGRVVLENGGILVAVDRGGRISSVYSRRHGFEALRGLELRVHVDKPGNFDAWDIDKSALLLPSEEPALVEGPRIASTGPAVASAAMAFRYSNSTIRLNVNVYSGLELVELDFRFDWHDKSRLLKAWVDTVFDVDRAYCHVPFGVVERLTKPLDRRAAAMFEVPALHWVDVSDGKRGLAVIAVDRHGYSFEGGRVGLSLLKSPSMPNPWSDLGEMGTRVYLCPHAGDYRSGRVYEMAYALFSGAKRAVKQGSGGSLPPEKSLLELRGAVLESLKVSEDGRGVVARVYDITGAGAEVEGLLPVEATVYESDIPETSLVAVSGGSTSFRLKLSPFEIKTLVVKVL</sequence>
<dbReference type="SMART" id="SM00872">
    <property type="entry name" value="Alpha-mann_mid"/>
    <property type="match status" value="1"/>
</dbReference>
<dbReference type="InterPro" id="IPR015341">
    <property type="entry name" value="Glyco_hydro_38_cen"/>
</dbReference>
<dbReference type="GO" id="GO:0009313">
    <property type="term" value="P:oligosaccharide catabolic process"/>
    <property type="evidence" value="ECO:0007669"/>
    <property type="project" value="TreeGrafter"/>
</dbReference>
<feature type="domain" description="Glycoside hydrolase family 38 central" evidence="6">
    <location>
        <begin position="515"/>
        <end position="591"/>
    </location>
</feature>
<dbReference type="Gene3D" id="2.70.98.30">
    <property type="entry name" value="Golgi alpha-mannosidase II, domain 4"/>
    <property type="match status" value="1"/>
</dbReference>
<gene>
    <name evidence="7" type="ORF">IG193_00015</name>
</gene>
<dbReference type="FunFam" id="3.20.110.10:FF:000002">
    <property type="entry name" value="alpha-mannosidase 2C1 isoform X1"/>
    <property type="match status" value="1"/>
</dbReference>
<dbReference type="GO" id="GO:0046872">
    <property type="term" value="F:metal ion binding"/>
    <property type="evidence" value="ECO:0007669"/>
    <property type="project" value="UniProtKB-KW"/>
</dbReference>
<dbReference type="Proteomes" id="UP000594121">
    <property type="component" value="Chromosome"/>
</dbReference>
<dbReference type="CDD" id="cd10789">
    <property type="entry name" value="GH38N_AMII_ER_cytosolic"/>
    <property type="match status" value="1"/>
</dbReference>
<evidence type="ECO:0000259" key="6">
    <source>
        <dbReference type="SMART" id="SM00872"/>
    </source>
</evidence>
<dbReference type="InterPro" id="IPR027291">
    <property type="entry name" value="Glyco_hydro_38_N_sf"/>
</dbReference>
<organism evidence="7 8">
    <name type="scientific">Infirmifilum lucidum</name>
    <dbReference type="NCBI Taxonomy" id="2776706"/>
    <lineage>
        <taxon>Archaea</taxon>
        <taxon>Thermoproteota</taxon>
        <taxon>Thermoprotei</taxon>
        <taxon>Thermofilales</taxon>
        <taxon>Thermofilaceae</taxon>
        <taxon>Infirmifilum</taxon>
    </lineage>
</organism>
<dbReference type="GO" id="GO:0004559">
    <property type="term" value="F:alpha-mannosidase activity"/>
    <property type="evidence" value="ECO:0007669"/>
    <property type="project" value="InterPro"/>
</dbReference>
<dbReference type="EMBL" id="CP062310">
    <property type="protein sequence ID" value="QOJ78890.1"/>
    <property type="molecule type" value="Genomic_DNA"/>
</dbReference>
<dbReference type="Gene3D" id="1.20.1270.50">
    <property type="entry name" value="Glycoside hydrolase family 38, central domain"/>
    <property type="match status" value="1"/>
</dbReference>
<comment type="similarity">
    <text evidence="1">Belongs to the glycosyl hydrolase 38 family.</text>
</comment>
<dbReference type="GO" id="GO:0006013">
    <property type="term" value="P:mannose metabolic process"/>
    <property type="evidence" value="ECO:0007669"/>
    <property type="project" value="InterPro"/>
</dbReference>
<dbReference type="GO" id="GO:0030246">
    <property type="term" value="F:carbohydrate binding"/>
    <property type="evidence" value="ECO:0007669"/>
    <property type="project" value="InterPro"/>
</dbReference>
<dbReference type="Gene3D" id="3.20.110.10">
    <property type="entry name" value="Glycoside hydrolase 38, N terminal domain"/>
    <property type="match status" value="1"/>
</dbReference>
<evidence type="ECO:0000256" key="3">
    <source>
        <dbReference type="ARBA" id="ARBA00022801"/>
    </source>
</evidence>
<proteinExistence type="inferred from homology"/>
<dbReference type="InterPro" id="IPR028995">
    <property type="entry name" value="Glyco_hydro_57/38_cen_sf"/>
</dbReference>
<dbReference type="InterPro" id="IPR011013">
    <property type="entry name" value="Gal_mutarotase_sf_dom"/>
</dbReference>
<dbReference type="PANTHER" id="PTHR46017:SF1">
    <property type="entry name" value="ALPHA-MANNOSIDASE 2C1"/>
    <property type="match status" value="1"/>
</dbReference>
<keyword evidence="8" id="KW-1185">Reference proteome</keyword>
<dbReference type="Pfam" id="PF09261">
    <property type="entry name" value="Alpha-mann_mid"/>
    <property type="match status" value="1"/>
</dbReference>
<evidence type="ECO:0000256" key="5">
    <source>
        <dbReference type="SAM" id="Coils"/>
    </source>
</evidence>
<dbReference type="GeneID" id="59148233"/>
<dbReference type="InParanoid" id="A0A7L9FGG7"/>
<dbReference type="RefSeq" id="WP_192818862.1">
    <property type="nucleotide sequence ID" value="NZ_CP062310.1"/>
</dbReference>
<dbReference type="InterPro" id="IPR041147">
    <property type="entry name" value="GH38_C"/>
</dbReference>
<dbReference type="InterPro" id="IPR011682">
    <property type="entry name" value="Glyco_hydro_38_C"/>
</dbReference>
<reference evidence="7 8" key="1">
    <citation type="submission" date="2020-10" db="EMBL/GenBank/DDBJ databases">
        <title>Thermofilum lucidum 3507LT sp. nov. a novel member of Thermofilaceae family isolated from Chile hot spring, and proposal of description order Thermofilales.</title>
        <authorList>
            <person name="Zayulina K.S."/>
            <person name="Elcheninov A.G."/>
            <person name="Toshchakov S.V."/>
            <person name="Kublanov I.V."/>
        </authorList>
    </citation>
    <scope>NUCLEOTIDE SEQUENCE [LARGE SCALE GENOMIC DNA]</scope>
    <source>
        <strain evidence="7 8">3507LT</strain>
    </source>
</reference>
<evidence type="ECO:0000313" key="7">
    <source>
        <dbReference type="EMBL" id="QOJ78890.1"/>
    </source>
</evidence>
<keyword evidence="3" id="KW-0378">Hydrolase</keyword>
<feature type="coiled-coil region" evidence="5">
    <location>
        <begin position="581"/>
        <end position="608"/>
    </location>
</feature>
<dbReference type="InterPro" id="IPR000602">
    <property type="entry name" value="Glyco_hydro_38_N"/>
</dbReference>
<accession>A0A7L9FGG7</accession>
<evidence type="ECO:0000313" key="8">
    <source>
        <dbReference type="Proteomes" id="UP000594121"/>
    </source>
</evidence>
<evidence type="ECO:0000256" key="2">
    <source>
        <dbReference type="ARBA" id="ARBA00022723"/>
    </source>
</evidence>
<dbReference type="InterPro" id="IPR011330">
    <property type="entry name" value="Glyco_hydro/deAcase_b/a-brl"/>
</dbReference>
<dbReference type="SUPFAM" id="SSF88688">
    <property type="entry name" value="Families 57/38 glycoside transferase middle domain"/>
    <property type="match status" value="1"/>
</dbReference>
<keyword evidence="5" id="KW-0175">Coiled coil</keyword>
<dbReference type="FunCoup" id="A0A7L9FGG7">
    <property type="interactions" value="87"/>
</dbReference>
<dbReference type="Pfam" id="PF01074">
    <property type="entry name" value="Glyco_hydro_38N"/>
    <property type="match status" value="1"/>
</dbReference>
<dbReference type="InterPro" id="IPR037094">
    <property type="entry name" value="Glyco_hydro_38_cen_sf"/>
</dbReference>
<evidence type="ECO:0000256" key="4">
    <source>
        <dbReference type="ARBA" id="ARBA00023295"/>
    </source>
</evidence>
<name>A0A7L9FGG7_9CREN</name>
<dbReference type="PANTHER" id="PTHR46017">
    <property type="entry name" value="ALPHA-MANNOSIDASE 2C1"/>
    <property type="match status" value="1"/>
</dbReference>
<dbReference type="KEGG" id="thel:IG193_00015"/>
<evidence type="ECO:0000256" key="1">
    <source>
        <dbReference type="ARBA" id="ARBA00009792"/>
    </source>
</evidence>